<feature type="transmembrane region" description="Helical" evidence="1">
    <location>
        <begin position="84"/>
        <end position="104"/>
    </location>
</feature>
<name>A0ABR4N7B1_9FUNG</name>
<comment type="caution">
    <text evidence="2">The sequence shown here is derived from an EMBL/GenBank/DDBJ whole genome shotgun (WGS) entry which is preliminary data.</text>
</comment>
<sequence length="208" mass="23728">MPSFKEIKSKISKGAKNTGTAIKWNFESTITKLRDRTNFQIEKQGRYAARCFQVLLALVSYYWLGSQNADFLTKYNLGSVHGAMLFFAIVSPVISGCMIAIYMLPWFSHAWTSRRILSVETFCDLFMSLGWISGFIVELSAVRGACSIGWLDGCTNFNWLMSWLFFLFVSWSAGLVFDCTAWYRGVCAADEIESDVLLDVRRTTRTRF</sequence>
<evidence type="ECO:0008006" key="4">
    <source>
        <dbReference type="Google" id="ProtNLM"/>
    </source>
</evidence>
<feature type="transmembrane region" description="Helical" evidence="1">
    <location>
        <begin position="47"/>
        <end position="64"/>
    </location>
</feature>
<evidence type="ECO:0000313" key="3">
    <source>
        <dbReference type="Proteomes" id="UP001527925"/>
    </source>
</evidence>
<evidence type="ECO:0000256" key="1">
    <source>
        <dbReference type="SAM" id="Phobius"/>
    </source>
</evidence>
<reference evidence="2 3" key="1">
    <citation type="submission" date="2023-09" db="EMBL/GenBank/DDBJ databases">
        <title>Pangenome analysis of Batrachochytrium dendrobatidis and related Chytrids.</title>
        <authorList>
            <person name="Yacoub M.N."/>
            <person name="Stajich J.E."/>
            <person name="James T.Y."/>
        </authorList>
    </citation>
    <scope>NUCLEOTIDE SEQUENCE [LARGE SCALE GENOMIC DNA]</scope>
    <source>
        <strain evidence="2 3">JEL0888</strain>
    </source>
</reference>
<feature type="transmembrane region" description="Helical" evidence="1">
    <location>
        <begin position="157"/>
        <end position="177"/>
    </location>
</feature>
<keyword evidence="1" id="KW-0812">Transmembrane</keyword>
<evidence type="ECO:0000313" key="2">
    <source>
        <dbReference type="EMBL" id="KAL2915344.1"/>
    </source>
</evidence>
<proteinExistence type="predicted"/>
<protein>
    <recommendedName>
        <fullName evidence="4">MARVEL domain-containing protein</fullName>
    </recommendedName>
</protein>
<dbReference type="EMBL" id="JADGIZ020000025">
    <property type="protein sequence ID" value="KAL2915344.1"/>
    <property type="molecule type" value="Genomic_DNA"/>
</dbReference>
<keyword evidence="1" id="KW-0472">Membrane</keyword>
<keyword evidence="3" id="KW-1185">Reference proteome</keyword>
<dbReference type="Proteomes" id="UP001527925">
    <property type="component" value="Unassembled WGS sequence"/>
</dbReference>
<gene>
    <name evidence="2" type="ORF">HK105_205209</name>
</gene>
<organism evidence="2 3">
    <name type="scientific">Polyrhizophydium stewartii</name>
    <dbReference type="NCBI Taxonomy" id="2732419"/>
    <lineage>
        <taxon>Eukaryota</taxon>
        <taxon>Fungi</taxon>
        <taxon>Fungi incertae sedis</taxon>
        <taxon>Chytridiomycota</taxon>
        <taxon>Chytridiomycota incertae sedis</taxon>
        <taxon>Chytridiomycetes</taxon>
        <taxon>Rhizophydiales</taxon>
        <taxon>Rhizophydiales incertae sedis</taxon>
        <taxon>Polyrhizophydium</taxon>
    </lineage>
</organism>
<keyword evidence="1" id="KW-1133">Transmembrane helix</keyword>
<accession>A0ABR4N7B1</accession>